<dbReference type="PIRSF" id="PIRSF033909">
    <property type="entry name" value="UCP033909"/>
    <property type="match status" value="1"/>
</dbReference>
<keyword evidence="4" id="KW-1185">Reference proteome</keyword>
<evidence type="ECO:0000313" key="3">
    <source>
        <dbReference type="EMBL" id="APF38353.1"/>
    </source>
</evidence>
<dbReference type="InterPro" id="IPR014586">
    <property type="entry name" value="UCP033909"/>
</dbReference>
<dbReference type="AlphaFoldDB" id="A0AAC9JR93"/>
<feature type="region of interest" description="Disordered" evidence="1">
    <location>
        <begin position="418"/>
        <end position="437"/>
    </location>
</feature>
<evidence type="ECO:0000313" key="4">
    <source>
        <dbReference type="Proteomes" id="UP000182703"/>
    </source>
</evidence>
<dbReference type="PANTHER" id="PTHR36513:SF1">
    <property type="entry name" value="TRANSMEMBRANE PROTEIN"/>
    <property type="match status" value="1"/>
</dbReference>
<dbReference type="PROSITE" id="PS51257">
    <property type="entry name" value="PROKAR_LIPOPROTEIN"/>
    <property type="match status" value="1"/>
</dbReference>
<dbReference type="PANTHER" id="PTHR36513">
    <property type="entry name" value="ABC TRANSMEMBRANE TYPE-1 DOMAIN-CONTAINING PROTEIN"/>
    <property type="match status" value="1"/>
</dbReference>
<sequence>MVVGGLRVWWLKPLAGILLCTSLAACAGPPKGVLVPVATGAPGAATVDMIVATTRSAGATPAEMFTGERGRDPAFARITVSIPPDSARTVGEVQWPSRVPGNPATDFVTLRADRLDRQGALDWFHKAVARTPKRRVLVFIHGFNNRFEDAVFRFAQIVHDSGSPVVPVLFTWPSRASILAYGYDRESSTYSRDALETLLTALARDPAVGEISVLAHSMGNWVTLEALRQMAIRNGRVASKIRNVMLAAPDVDVDVFRTQLAAITRPRPNVTLFVSQDDRALAVSRRVWGSSARLGAINPEAEPYHTDLPRDGITVIDLTKLQTGDRLNHGKFAQSPEVVQIIGQRLVAGQTMTDQRVGLGDRIIQLTAGAASSVGTAAGLVISAPVSVLDETSRGNYGAHVERLGGSLADTAEATGTLLVPQMSARRQGTAAERPSP</sequence>
<evidence type="ECO:0000256" key="2">
    <source>
        <dbReference type="SAM" id="SignalP"/>
    </source>
</evidence>
<dbReference type="InterPro" id="IPR010297">
    <property type="entry name" value="DUF900_hydrolase"/>
</dbReference>
<dbReference type="SUPFAM" id="SSF53474">
    <property type="entry name" value="alpha/beta-Hydrolases"/>
    <property type="match status" value="1"/>
</dbReference>
<dbReference type="EMBL" id="CP018095">
    <property type="protein sequence ID" value="APF38353.1"/>
    <property type="molecule type" value="Genomic_DNA"/>
</dbReference>
<feature type="signal peptide" evidence="2">
    <location>
        <begin position="1"/>
        <end position="27"/>
    </location>
</feature>
<feature type="chain" id="PRO_5042273369" evidence="2">
    <location>
        <begin position="28"/>
        <end position="437"/>
    </location>
</feature>
<gene>
    <name evidence="3" type="ORF">BOQ54_14330</name>
</gene>
<dbReference type="KEGG" id="cdq:BOQ54_14330"/>
<dbReference type="InterPro" id="IPR029058">
    <property type="entry name" value="AB_hydrolase_fold"/>
</dbReference>
<dbReference type="RefSeq" id="WP_055457733.1">
    <property type="nucleotide sequence ID" value="NZ_CP018095.1"/>
</dbReference>
<organism evidence="3 4">
    <name type="scientific">Chelatococcus daeguensis</name>
    <dbReference type="NCBI Taxonomy" id="444444"/>
    <lineage>
        <taxon>Bacteria</taxon>
        <taxon>Pseudomonadati</taxon>
        <taxon>Pseudomonadota</taxon>
        <taxon>Alphaproteobacteria</taxon>
        <taxon>Hyphomicrobiales</taxon>
        <taxon>Chelatococcaceae</taxon>
        <taxon>Chelatococcus</taxon>
    </lineage>
</organism>
<dbReference type="Proteomes" id="UP000182703">
    <property type="component" value="Chromosome"/>
</dbReference>
<protein>
    <submittedName>
        <fullName evidence="3">Esterase</fullName>
    </submittedName>
</protein>
<dbReference type="Pfam" id="PF05990">
    <property type="entry name" value="DUF900"/>
    <property type="match status" value="1"/>
</dbReference>
<reference evidence="3 4" key="1">
    <citation type="submission" date="2016-11" db="EMBL/GenBank/DDBJ databases">
        <title>Complete genome sequence of the aerobically denitrifying bacterium Chelatococcus daeguensis TAD1.</title>
        <authorList>
            <person name="Yang Y."/>
            <person name="Huang S."/>
            <person name="Lin E."/>
        </authorList>
    </citation>
    <scope>NUCLEOTIDE SEQUENCE [LARGE SCALE GENOMIC DNA]</scope>
    <source>
        <strain evidence="3 4">TAD1</strain>
    </source>
</reference>
<dbReference type="Gene3D" id="3.40.50.1820">
    <property type="entry name" value="alpha/beta hydrolase"/>
    <property type="match status" value="1"/>
</dbReference>
<accession>A0AAC9JR93</accession>
<name>A0AAC9JR93_9HYPH</name>
<keyword evidence="2" id="KW-0732">Signal</keyword>
<proteinExistence type="predicted"/>
<evidence type="ECO:0000256" key="1">
    <source>
        <dbReference type="SAM" id="MobiDB-lite"/>
    </source>
</evidence>